<dbReference type="Proteomes" id="UP000663823">
    <property type="component" value="Unassembled WGS sequence"/>
</dbReference>
<feature type="repeat" description="ANK" evidence="3">
    <location>
        <begin position="152"/>
        <end position="184"/>
    </location>
</feature>
<comment type="caution">
    <text evidence="4">The sequence shown here is derived from an EMBL/GenBank/DDBJ whole genome shotgun (WGS) entry which is preliminary data.</text>
</comment>
<sequence length="262" mass="28656">MTGATPLYTATEEGHLDVVRLLNRHGADVNRSPKGQVARDLHIENQTPLLIACMRNHEAIIRHLIESGANVNVTSERGSSPFLAICQHNNVELARLLIQHGARHDVEAKNLYDGKINGLIVAAESGSFDTLRLLVEAGLDVNYKIEGKGETAGRTPLFCACAKGFQDIVEYLIDRGADVNGTEKSGLSCLHIAAAMGHADTVRVLCERGANVDQQFRFEEQDVTAYDLAESQQHDHVCQVLKNFGARQPPHSTLPSHVEPNK</sequence>
<dbReference type="GO" id="GO:0004842">
    <property type="term" value="F:ubiquitin-protein transferase activity"/>
    <property type="evidence" value="ECO:0007669"/>
    <property type="project" value="TreeGrafter"/>
</dbReference>
<keyword evidence="2 3" id="KW-0040">ANK repeat</keyword>
<protein>
    <submittedName>
        <fullName evidence="4">Uncharacterized protein</fullName>
    </submittedName>
</protein>
<dbReference type="PROSITE" id="PS50297">
    <property type="entry name" value="ANK_REP_REGION"/>
    <property type="match status" value="4"/>
</dbReference>
<reference evidence="4" key="1">
    <citation type="submission" date="2021-02" db="EMBL/GenBank/DDBJ databases">
        <authorList>
            <person name="Nowell W R."/>
        </authorList>
    </citation>
    <scope>NUCLEOTIDE SEQUENCE</scope>
</reference>
<dbReference type="SUPFAM" id="SSF48403">
    <property type="entry name" value="Ankyrin repeat"/>
    <property type="match status" value="1"/>
</dbReference>
<accession>A0A819VXJ1</accession>
<evidence type="ECO:0000256" key="2">
    <source>
        <dbReference type="ARBA" id="ARBA00023043"/>
    </source>
</evidence>
<dbReference type="PROSITE" id="PS50088">
    <property type="entry name" value="ANK_REPEAT"/>
    <property type="match status" value="5"/>
</dbReference>
<keyword evidence="1" id="KW-0677">Repeat</keyword>
<dbReference type="InterPro" id="IPR036770">
    <property type="entry name" value="Ankyrin_rpt-contain_sf"/>
</dbReference>
<evidence type="ECO:0000313" key="5">
    <source>
        <dbReference type="Proteomes" id="UP000663823"/>
    </source>
</evidence>
<dbReference type="PRINTS" id="PR01415">
    <property type="entry name" value="ANKYRIN"/>
</dbReference>
<dbReference type="AlphaFoldDB" id="A0A819VXJ1"/>
<feature type="repeat" description="ANK" evidence="3">
    <location>
        <begin position="2"/>
        <end position="34"/>
    </location>
</feature>
<feature type="repeat" description="ANK" evidence="3">
    <location>
        <begin position="44"/>
        <end position="76"/>
    </location>
</feature>
<feature type="repeat" description="ANK" evidence="3">
    <location>
        <begin position="77"/>
        <end position="109"/>
    </location>
</feature>
<name>A0A819VXJ1_9BILA</name>
<dbReference type="PANTHER" id="PTHR24171">
    <property type="entry name" value="ANKYRIN REPEAT DOMAIN-CONTAINING PROTEIN 39-RELATED"/>
    <property type="match status" value="1"/>
</dbReference>
<dbReference type="Pfam" id="PF00023">
    <property type="entry name" value="Ank"/>
    <property type="match status" value="1"/>
</dbReference>
<dbReference type="EMBL" id="CAJOAX010012624">
    <property type="protein sequence ID" value="CAF4115596.1"/>
    <property type="molecule type" value="Genomic_DNA"/>
</dbReference>
<dbReference type="Gene3D" id="1.25.40.20">
    <property type="entry name" value="Ankyrin repeat-containing domain"/>
    <property type="match status" value="2"/>
</dbReference>
<dbReference type="GO" id="GO:0085020">
    <property type="term" value="P:protein K6-linked ubiquitination"/>
    <property type="evidence" value="ECO:0007669"/>
    <property type="project" value="TreeGrafter"/>
</dbReference>
<dbReference type="GO" id="GO:0031436">
    <property type="term" value="C:BRCA1-BARD1 complex"/>
    <property type="evidence" value="ECO:0007669"/>
    <property type="project" value="TreeGrafter"/>
</dbReference>
<dbReference type="GO" id="GO:0070531">
    <property type="term" value="C:BRCA1-A complex"/>
    <property type="evidence" value="ECO:0007669"/>
    <property type="project" value="TreeGrafter"/>
</dbReference>
<dbReference type="SMART" id="SM00248">
    <property type="entry name" value="ANK"/>
    <property type="match status" value="6"/>
</dbReference>
<dbReference type="PANTHER" id="PTHR24171:SF9">
    <property type="entry name" value="ANKYRIN REPEAT DOMAIN-CONTAINING PROTEIN 39"/>
    <property type="match status" value="1"/>
</dbReference>
<dbReference type="Pfam" id="PF12796">
    <property type="entry name" value="Ank_2"/>
    <property type="match status" value="2"/>
</dbReference>
<organism evidence="4 5">
    <name type="scientific">Rotaria sordida</name>
    <dbReference type="NCBI Taxonomy" id="392033"/>
    <lineage>
        <taxon>Eukaryota</taxon>
        <taxon>Metazoa</taxon>
        <taxon>Spiralia</taxon>
        <taxon>Gnathifera</taxon>
        <taxon>Rotifera</taxon>
        <taxon>Eurotatoria</taxon>
        <taxon>Bdelloidea</taxon>
        <taxon>Philodinida</taxon>
        <taxon>Philodinidae</taxon>
        <taxon>Rotaria</taxon>
    </lineage>
</organism>
<dbReference type="InterPro" id="IPR002110">
    <property type="entry name" value="Ankyrin_rpt"/>
</dbReference>
<evidence type="ECO:0000256" key="1">
    <source>
        <dbReference type="ARBA" id="ARBA00022737"/>
    </source>
</evidence>
<proteinExistence type="predicted"/>
<feature type="repeat" description="ANK" evidence="3">
    <location>
        <begin position="185"/>
        <end position="217"/>
    </location>
</feature>
<gene>
    <name evidence="4" type="ORF">OTI717_LOCUS34685</name>
</gene>
<evidence type="ECO:0000313" key="4">
    <source>
        <dbReference type="EMBL" id="CAF4115596.1"/>
    </source>
</evidence>
<evidence type="ECO:0000256" key="3">
    <source>
        <dbReference type="PROSITE-ProRule" id="PRU00023"/>
    </source>
</evidence>